<evidence type="ECO:0000313" key="3">
    <source>
        <dbReference type="EMBL" id="RZT68351.1"/>
    </source>
</evidence>
<keyword evidence="2" id="KW-0472">Membrane</keyword>
<keyword evidence="4" id="KW-1185">Reference proteome</keyword>
<evidence type="ECO:0000256" key="1">
    <source>
        <dbReference type="SAM" id="MobiDB-lite"/>
    </source>
</evidence>
<keyword evidence="2" id="KW-1133">Transmembrane helix</keyword>
<dbReference type="AlphaFoldDB" id="A0A4Q7U3N1"/>
<name>A0A4Q7U3N1_9MICO</name>
<organism evidence="3 4">
    <name type="scientific">Leucobacter luti</name>
    <dbReference type="NCBI Taxonomy" id="340320"/>
    <lineage>
        <taxon>Bacteria</taxon>
        <taxon>Bacillati</taxon>
        <taxon>Actinomycetota</taxon>
        <taxon>Actinomycetes</taxon>
        <taxon>Micrococcales</taxon>
        <taxon>Microbacteriaceae</taxon>
        <taxon>Leucobacter</taxon>
    </lineage>
</organism>
<feature type="compositionally biased region" description="Basic and acidic residues" evidence="1">
    <location>
        <begin position="245"/>
        <end position="260"/>
    </location>
</feature>
<gene>
    <name evidence="3" type="ORF">EV139_0074</name>
</gene>
<reference evidence="3 4" key="1">
    <citation type="journal article" date="2015" name="Stand. Genomic Sci.">
        <title>Genomic Encyclopedia of Bacterial and Archaeal Type Strains, Phase III: the genomes of soil and plant-associated and newly described type strains.</title>
        <authorList>
            <person name="Whitman W.B."/>
            <person name="Woyke T."/>
            <person name="Klenk H.P."/>
            <person name="Zhou Y."/>
            <person name="Lilburn T.G."/>
            <person name="Beck B.J."/>
            <person name="De Vos P."/>
            <person name="Vandamme P."/>
            <person name="Eisen J.A."/>
            <person name="Garrity G."/>
            <person name="Hugenholtz P."/>
            <person name="Kyrpides N.C."/>
        </authorList>
    </citation>
    <scope>NUCLEOTIDE SEQUENCE [LARGE SCALE GENOMIC DNA]</scope>
    <source>
        <strain evidence="3 4">RF6</strain>
    </source>
</reference>
<dbReference type="Proteomes" id="UP000291832">
    <property type="component" value="Unassembled WGS sequence"/>
</dbReference>
<evidence type="ECO:0000313" key="4">
    <source>
        <dbReference type="Proteomes" id="UP000291832"/>
    </source>
</evidence>
<dbReference type="Pfam" id="PF10935">
    <property type="entry name" value="DUF2637"/>
    <property type="match status" value="1"/>
</dbReference>
<feature type="transmembrane region" description="Helical" evidence="2">
    <location>
        <begin position="51"/>
        <end position="72"/>
    </location>
</feature>
<dbReference type="RefSeq" id="WP_198677394.1">
    <property type="nucleotide sequence ID" value="NZ_QYAG01000004.1"/>
</dbReference>
<feature type="transmembrane region" description="Helical" evidence="2">
    <location>
        <begin position="109"/>
        <end position="133"/>
    </location>
</feature>
<keyword evidence="2" id="KW-0812">Transmembrane</keyword>
<evidence type="ECO:0000256" key="2">
    <source>
        <dbReference type="SAM" id="Phobius"/>
    </source>
</evidence>
<proteinExistence type="predicted"/>
<protein>
    <submittedName>
        <fullName evidence="3">Helix-turn-helix protein</fullName>
    </submittedName>
</protein>
<comment type="caution">
    <text evidence="3">The sequence shown here is derived from an EMBL/GenBank/DDBJ whole genome shotgun (WGS) entry which is preliminary data.</text>
</comment>
<feature type="region of interest" description="Disordered" evidence="1">
    <location>
        <begin position="233"/>
        <end position="278"/>
    </location>
</feature>
<dbReference type="EMBL" id="SHKI01000002">
    <property type="protein sequence ID" value="RZT68351.1"/>
    <property type="molecule type" value="Genomic_DNA"/>
</dbReference>
<sequence>MNDTRTRRGGRLAVMTAVAGTVLIAAGAFWLSFTALADLARRSGIEAGQAWAWPLIVDGIIVVSTVAVVALAGNRAAWYPWLLLICGAGLSVAANSIHAIVAADADVPAVLAASVAAVPPLVLLAITHLTVILTRHQPQENAAATEGASADTEVVHAEAAAVPVAAMSPRPVLGVPILAAPPEPERDDLAMPAPGEATGRGTWSGREVAEVLRAGGWSNKKIARYLDVHPSTIGRWLPQAPKPTTEPDAKLPEEAGKDPEAAPAVPTAAVPENEEEPS</sequence>
<accession>A0A4Q7U3N1</accession>
<feature type="compositionally biased region" description="Low complexity" evidence="1">
    <location>
        <begin position="261"/>
        <end position="271"/>
    </location>
</feature>
<feature type="transmembrane region" description="Helical" evidence="2">
    <location>
        <begin position="12"/>
        <end position="31"/>
    </location>
</feature>
<feature type="transmembrane region" description="Helical" evidence="2">
    <location>
        <begin position="79"/>
        <end position="103"/>
    </location>
</feature>
<dbReference type="InterPro" id="IPR021235">
    <property type="entry name" value="DUF2637"/>
</dbReference>